<feature type="non-terminal residue" evidence="1">
    <location>
        <position position="1"/>
    </location>
</feature>
<proteinExistence type="predicted"/>
<evidence type="ECO:0000313" key="1">
    <source>
        <dbReference type="EMBL" id="GAG68170.1"/>
    </source>
</evidence>
<gene>
    <name evidence="1" type="ORF">S01H4_04990</name>
</gene>
<dbReference type="AlphaFoldDB" id="X0ZEV6"/>
<sequence>LYNLESFYASGREIGFNTMLLCEEKISKDNKLLDYMHTASYLNRSMIKPSKASLLGNFLNSHPPSYIRIAAILSNELKPGKEALLSFICLKKSKQKKYAKIFENSRQLFKTIANEKFKELFQINDVSLLLNNLGRKEFYKHDLNKDFVFINKITDEIILGNMKDIHFLDDVTDSDQFIITDLKTQKTENLYSSLYTRVQINLNEKYYLDRKQPLILKDIILDDNTHNGNYIFIDDNNQEIKKSVLKTKLPKSVALLNDLKNNVIFFKHKAKLRVLMCEDVSKV</sequence>
<comment type="caution">
    <text evidence="1">The sequence shown here is derived from an EMBL/GenBank/DDBJ whole genome shotgun (WGS) entry which is preliminary data.</text>
</comment>
<organism evidence="1">
    <name type="scientific">marine sediment metagenome</name>
    <dbReference type="NCBI Taxonomy" id="412755"/>
    <lineage>
        <taxon>unclassified sequences</taxon>
        <taxon>metagenomes</taxon>
        <taxon>ecological metagenomes</taxon>
    </lineage>
</organism>
<name>X0ZEV6_9ZZZZ</name>
<protein>
    <submittedName>
        <fullName evidence="1">Uncharacterized protein</fullName>
    </submittedName>
</protein>
<accession>X0ZEV6</accession>
<reference evidence="1" key="1">
    <citation type="journal article" date="2014" name="Front. Microbiol.">
        <title>High frequency of phylogenetically diverse reductive dehalogenase-homologous genes in deep subseafloor sedimentary metagenomes.</title>
        <authorList>
            <person name="Kawai M."/>
            <person name="Futagami T."/>
            <person name="Toyoda A."/>
            <person name="Takaki Y."/>
            <person name="Nishi S."/>
            <person name="Hori S."/>
            <person name="Arai W."/>
            <person name="Tsubouchi T."/>
            <person name="Morono Y."/>
            <person name="Uchiyama I."/>
            <person name="Ito T."/>
            <person name="Fujiyama A."/>
            <person name="Inagaki F."/>
            <person name="Takami H."/>
        </authorList>
    </citation>
    <scope>NUCLEOTIDE SEQUENCE</scope>
    <source>
        <strain evidence="1">Expedition CK06-06</strain>
    </source>
</reference>
<dbReference type="EMBL" id="BART01001398">
    <property type="protein sequence ID" value="GAG68170.1"/>
    <property type="molecule type" value="Genomic_DNA"/>
</dbReference>